<dbReference type="Gene3D" id="2.30.29.30">
    <property type="entry name" value="Pleckstrin-homology domain (PH domain)/Phosphotyrosine-binding domain (PTB)"/>
    <property type="match status" value="1"/>
</dbReference>
<dbReference type="PANTHER" id="PTHR24174">
    <property type="entry name" value="ANKYRIN REPEAT AND STERILE ALPHA MOTIF DOMAIN-CONTAINING PROTEIN 1"/>
    <property type="match status" value="1"/>
</dbReference>
<dbReference type="GO" id="GO:0048013">
    <property type="term" value="P:ephrin receptor signaling pathway"/>
    <property type="evidence" value="ECO:0007669"/>
    <property type="project" value="TreeGrafter"/>
</dbReference>
<dbReference type="InterPro" id="IPR011993">
    <property type="entry name" value="PH-like_dom_sf"/>
</dbReference>
<sequence>MQSKSSLSCSGIWQTALCNAARFGTRGSQPLFCHSATYATVSAWHHQPEKLILDACGYEATYLGSMIIRDLRGIESTQDACAKIRASIPQILYSTFLNKHYLH</sequence>
<keyword evidence="2" id="KW-0040">ANK repeat</keyword>
<evidence type="ECO:0000313" key="4">
    <source>
        <dbReference type="Proteomes" id="UP000264820"/>
    </source>
</evidence>
<evidence type="ECO:0000256" key="2">
    <source>
        <dbReference type="ARBA" id="ARBA00023043"/>
    </source>
</evidence>
<dbReference type="InterPro" id="IPR033635">
    <property type="entry name" value="ANKS1/Caskin"/>
</dbReference>
<dbReference type="Ensembl" id="ENSHCOT00000013278.1">
    <property type="protein sequence ID" value="ENSHCOP00000000736.1"/>
    <property type="gene ID" value="ENSHCOG00000001608.1"/>
</dbReference>
<keyword evidence="4" id="KW-1185">Reference proteome</keyword>
<accession>A0A3Q2XL99</accession>
<dbReference type="GO" id="GO:0005829">
    <property type="term" value="C:cytosol"/>
    <property type="evidence" value="ECO:0007669"/>
    <property type="project" value="TreeGrafter"/>
</dbReference>
<name>A0A3Q2XL99_HIPCM</name>
<evidence type="ECO:0000256" key="1">
    <source>
        <dbReference type="ARBA" id="ARBA00022737"/>
    </source>
</evidence>
<dbReference type="AlphaFoldDB" id="A0A3Q2XL99"/>
<reference evidence="3" key="2">
    <citation type="submission" date="2025-09" db="UniProtKB">
        <authorList>
            <consortium name="Ensembl"/>
        </authorList>
    </citation>
    <scope>IDENTIFICATION</scope>
</reference>
<keyword evidence="1" id="KW-0677">Repeat</keyword>
<dbReference type="SUPFAM" id="SSF50729">
    <property type="entry name" value="PH domain-like"/>
    <property type="match status" value="1"/>
</dbReference>
<evidence type="ECO:0000313" key="3">
    <source>
        <dbReference type="Ensembl" id="ENSHCOP00000000736.1"/>
    </source>
</evidence>
<proteinExistence type="predicted"/>
<dbReference type="GeneTree" id="ENSGT00940000155806"/>
<dbReference type="GO" id="GO:0046875">
    <property type="term" value="F:ephrin receptor binding"/>
    <property type="evidence" value="ECO:0007669"/>
    <property type="project" value="TreeGrafter"/>
</dbReference>
<reference evidence="3" key="1">
    <citation type="submission" date="2025-08" db="UniProtKB">
        <authorList>
            <consortium name="Ensembl"/>
        </authorList>
    </citation>
    <scope>IDENTIFICATION</scope>
</reference>
<dbReference type="PANTHER" id="PTHR24174:SF5">
    <property type="entry name" value="ANKYRIN REPEAT AND SAM DOMAIN-CONTAINING PROTEIN 1A ISOFORM X1"/>
    <property type="match status" value="1"/>
</dbReference>
<dbReference type="Proteomes" id="UP000264820">
    <property type="component" value="Unplaced"/>
</dbReference>
<protein>
    <submittedName>
        <fullName evidence="3">Ankyrin repeat and sterile alpha motif domain containing 1Ab</fullName>
    </submittedName>
</protein>
<organism evidence="3 4">
    <name type="scientific">Hippocampus comes</name>
    <name type="common">Tiger tail seahorse</name>
    <dbReference type="NCBI Taxonomy" id="109280"/>
    <lineage>
        <taxon>Eukaryota</taxon>
        <taxon>Metazoa</taxon>
        <taxon>Chordata</taxon>
        <taxon>Craniata</taxon>
        <taxon>Vertebrata</taxon>
        <taxon>Euteleostomi</taxon>
        <taxon>Actinopterygii</taxon>
        <taxon>Neopterygii</taxon>
        <taxon>Teleostei</taxon>
        <taxon>Neoteleostei</taxon>
        <taxon>Acanthomorphata</taxon>
        <taxon>Syngnathiaria</taxon>
        <taxon>Syngnathiformes</taxon>
        <taxon>Syngnathoidei</taxon>
        <taxon>Syngnathidae</taxon>
        <taxon>Hippocampus</taxon>
    </lineage>
</organism>